<protein>
    <submittedName>
        <fullName evidence="13">CDP-alcohol phosphatidyltransferase</fullName>
    </submittedName>
</protein>
<keyword evidence="4 11" id="KW-0808">Transferase</keyword>
<evidence type="ECO:0000256" key="9">
    <source>
        <dbReference type="ARBA" id="ARBA00023209"/>
    </source>
</evidence>
<evidence type="ECO:0000256" key="8">
    <source>
        <dbReference type="ARBA" id="ARBA00023136"/>
    </source>
</evidence>
<name>A0A3N0BJT3_9ACTN</name>
<keyword evidence="8 12" id="KW-0472">Membrane</keyword>
<organism evidence="13 14">
    <name type="scientific">Paraeggerthella hongkongensis</name>
    <dbReference type="NCBI Taxonomy" id="230658"/>
    <lineage>
        <taxon>Bacteria</taxon>
        <taxon>Bacillati</taxon>
        <taxon>Actinomycetota</taxon>
        <taxon>Coriobacteriia</taxon>
        <taxon>Eggerthellales</taxon>
        <taxon>Eggerthellaceae</taxon>
        <taxon>Paraeggerthella</taxon>
    </lineage>
</organism>
<accession>A0A3N0BJT3</accession>
<dbReference type="OrthoDB" id="9796672at2"/>
<dbReference type="PROSITE" id="PS00379">
    <property type="entry name" value="CDP_ALCOHOL_P_TRANSF"/>
    <property type="match status" value="1"/>
</dbReference>
<evidence type="ECO:0000256" key="3">
    <source>
        <dbReference type="ARBA" id="ARBA00022516"/>
    </source>
</evidence>
<dbReference type="InterPro" id="IPR004570">
    <property type="entry name" value="Phosphatidylglycerol_P_synth"/>
</dbReference>
<dbReference type="PIRSF" id="PIRSF000847">
    <property type="entry name" value="Phos_ph_gly_syn"/>
    <property type="match status" value="1"/>
</dbReference>
<evidence type="ECO:0000256" key="6">
    <source>
        <dbReference type="ARBA" id="ARBA00022989"/>
    </source>
</evidence>
<reference evidence="14" key="1">
    <citation type="submission" date="2018-05" db="EMBL/GenBank/DDBJ databases">
        <title>Genome Sequencing of selected type strains of the family Eggerthellaceae.</title>
        <authorList>
            <person name="Danylec N."/>
            <person name="Stoll D.A."/>
            <person name="Doetsch A."/>
            <person name="Huch M."/>
        </authorList>
    </citation>
    <scope>NUCLEOTIDE SEQUENCE [LARGE SCALE GENOMIC DNA]</scope>
    <source>
        <strain evidence="14">DSM 16106</strain>
    </source>
</reference>
<dbReference type="InterPro" id="IPR043130">
    <property type="entry name" value="CDP-OH_PTrfase_TM_dom"/>
</dbReference>
<evidence type="ECO:0000256" key="5">
    <source>
        <dbReference type="ARBA" id="ARBA00022692"/>
    </source>
</evidence>
<evidence type="ECO:0000256" key="7">
    <source>
        <dbReference type="ARBA" id="ARBA00023098"/>
    </source>
</evidence>
<evidence type="ECO:0000256" key="4">
    <source>
        <dbReference type="ARBA" id="ARBA00022679"/>
    </source>
</evidence>
<evidence type="ECO:0000256" key="12">
    <source>
        <dbReference type="SAM" id="Phobius"/>
    </source>
</evidence>
<comment type="caution">
    <text evidence="13">The sequence shown here is derived from an EMBL/GenBank/DDBJ whole genome shotgun (WGS) entry which is preliminary data.</text>
</comment>
<dbReference type="GO" id="GO:0016020">
    <property type="term" value="C:membrane"/>
    <property type="evidence" value="ECO:0007669"/>
    <property type="project" value="UniProtKB-SubCell"/>
</dbReference>
<evidence type="ECO:0000256" key="1">
    <source>
        <dbReference type="ARBA" id="ARBA00004141"/>
    </source>
</evidence>
<sequence>MAKRSEEATIEDVQVSDRIFTVPNVISFIRLCLVPVFFVLLMNGYNLVATLLYALAAGTDWVDGQIARRTNQVSKLGQLLDPAVDRILMISGVLGLFLVGRLPLWIILVVIARDLFLLVGGACLIKRFRIRVAVVYPGKVATTLLFIGFAGLLLNWPLLPGLGIVDVAWLPGFNADACSWGIWFVYAGLVLALATTAYYVASALRQLREAKGATSEGGR</sequence>
<keyword evidence="9" id="KW-0594">Phospholipid biosynthesis</keyword>
<gene>
    <name evidence="13" type="ORF">DMP08_01460</name>
</gene>
<evidence type="ECO:0000256" key="2">
    <source>
        <dbReference type="ARBA" id="ARBA00010441"/>
    </source>
</evidence>
<dbReference type="PANTHER" id="PTHR14269:SF62">
    <property type="entry name" value="CDP-DIACYLGLYCEROL--GLYCEROL-3-PHOSPHATE 3-PHOSPHATIDYLTRANSFERASE 1, CHLOROPLASTIC"/>
    <property type="match status" value="1"/>
</dbReference>
<dbReference type="PANTHER" id="PTHR14269">
    <property type="entry name" value="CDP-DIACYLGLYCEROL--GLYCEROL-3-PHOSPHATE 3-PHOSPHATIDYLTRANSFERASE-RELATED"/>
    <property type="match status" value="1"/>
</dbReference>
<proteinExistence type="inferred from homology"/>
<keyword evidence="7" id="KW-0443">Lipid metabolism</keyword>
<keyword evidence="5 12" id="KW-0812">Transmembrane</keyword>
<dbReference type="Pfam" id="PF01066">
    <property type="entry name" value="CDP-OH_P_transf"/>
    <property type="match status" value="1"/>
</dbReference>
<evidence type="ECO:0000313" key="14">
    <source>
        <dbReference type="Proteomes" id="UP000278632"/>
    </source>
</evidence>
<dbReference type="UniPathway" id="UPA00085"/>
<dbReference type="GO" id="GO:0046474">
    <property type="term" value="P:glycerophospholipid biosynthetic process"/>
    <property type="evidence" value="ECO:0007669"/>
    <property type="project" value="TreeGrafter"/>
</dbReference>
<dbReference type="Gene3D" id="1.20.120.1760">
    <property type="match status" value="1"/>
</dbReference>
<feature type="transmembrane region" description="Helical" evidence="12">
    <location>
        <begin position="140"/>
        <end position="159"/>
    </location>
</feature>
<evidence type="ECO:0000256" key="11">
    <source>
        <dbReference type="RuleBase" id="RU003750"/>
    </source>
</evidence>
<dbReference type="Proteomes" id="UP000278632">
    <property type="component" value="Unassembled WGS sequence"/>
</dbReference>
<dbReference type="RefSeq" id="WP_123191441.1">
    <property type="nucleotide sequence ID" value="NZ_QICD01000002.1"/>
</dbReference>
<feature type="transmembrane region" description="Helical" evidence="12">
    <location>
        <begin position="20"/>
        <end position="38"/>
    </location>
</feature>
<dbReference type="InterPro" id="IPR048254">
    <property type="entry name" value="CDP_ALCOHOL_P_TRANSF_CS"/>
</dbReference>
<evidence type="ECO:0000256" key="10">
    <source>
        <dbReference type="ARBA" id="ARBA00023264"/>
    </source>
</evidence>
<dbReference type="EMBL" id="QICD01000002">
    <property type="protein sequence ID" value="RNL48529.1"/>
    <property type="molecule type" value="Genomic_DNA"/>
</dbReference>
<evidence type="ECO:0000313" key="13">
    <source>
        <dbReference type="EMBL" id="RNL48529.1"/>
    </source>
</evidence>
<keyword evidence="6 12" id="KW-1133">Transmembrane helix</keyword>
<keyword evidence="10" id="KW-1208">Phospholipid metabolism</keyword>
<dbReference type="GO" id="GO:0008444">
    <property type="term" value="F:CDP-diacylglycerol-glycerol-3-phosphate 3-phosphatidyltransferase activity"/>
    <property type="evidence" value="ECO:0007669"/>
    <property type="project" value="InterPro"/>
</dbReference>
<comment type="subcellular location">
    <subcellularLocation>
        <location evidence="1">Membrane</location>
        <topology evidence="1">Multi-pass membrane protein</topology>
    </subcellularLocation>
</comment>
<keyword evidence="3" id="KW-0444">Lipid biosynthesis</keyword>
<keyword evidence="14" id="KW-1185">Reference proteome</keyword>
<dbReference type="InterPro" id="IPR000462">
    <property type="entry name" value="CDP-OH_P_trans"/>
</dbReference>
<feature type="transmembrane region" description="Helical" evidence="12">
    <location>
        <begin position="179"/>
        <end position="201"/>
    </location>
</feature>
<dbReference type="AlphaFoldDB" id="A0A3N0BJT3"/>
<dbReference type="InterPro" id="IPR050324">
    <property type="entry name" value="CDP-alcohol_PTase-I"/>
</dbReference>
<comment type="similarity">
    <text evidence="2 11">Belongs to the CDP-alcohol phosphatidyltransferase class-I family.</text>
</comment>